<feature type="domain" description="HTH merR-type" evidence="5">
    <location>
        <begin position="1"/>
        <end position="69"/>
    </location>
</feature>
<keyword evidence="1" id="KW-0678">Repressor</keyword>
<name>A0A5R8M2S9_LACZE</name>
<dbReference type="PRINTS" id="PR00040">
    <property type="entry name" value="HTHMERR"/>
</dbReference>
<keyword evidence="3" id="KW-0238">DNA-binding</keyword>
<dbReference type="PROSITE" id="PS00552">
    <property type="entry name" value="HTH_MERR_1"/>
    <property type="match status" value="1"/>
</dbReference>
<dbReference type="EMBL" id="VBWN01000001">
    <property type="protein sequence ID" value="TLF43863.1"/>
    <property type="molecule type" value="Genomic_DNA"/>
</dbReference>
<keyword evidence="2" id="KW-0805">Transcription regulation</keyword>
<evidence type="ECO:0000256" key="3">
    <source>
        <dbReference type="ARBA" id="ARBA00023125"/>
    </source>
</evidence>
<keyword evidence="4" id="KW-0804">Transcription</keyword>
<evidence type="ECO:0000256" key="4">
    <source>
        <dbReference type="ARBA" id="ARBA00023163"/>
    </source>
</evidence>
<dbReference type="InterPro" id="IPR000551">
    <property type="entry name" value="MerR-type_HTH_dom"/>
</dbReference>
<dbReference type="Gene3D" id="1.10.1660.10">
    <property type="match status" value="1"/>
</dbReference>
<dbReference type="SUPFAM" id="SSF46955">
    <property type="entry name" value="Putative DNA-binding domain"/>
    <property type="match status" value="1"/>
</dbReference>
<evidence type="ECO:0000313" key="6">
    <source>
        <dbReference type="EMBL" id="TLF43863.1"/>
    </source>
</evidence>
<dbReference type="GO" id="GO:0003677">
    <property type="term" value="F:DNA binding"/>
    <property type="evidence" value="ECO:0007669"/>
    <property type="project" value="UniProtKB-KW"/>
</dbReference>
<evidence type="ECO:0000259" key="5">
    <source>
        <dbReference type="PROSITE" id="PS50937"/>
    </source>
</evidence>
<proteinExistence type="predicted"/>
<dbReference type="GO" id="GO:0003700">
    <property type="term" value="F:DNA-binding transcription factor activity"/>
    <property type="evidence" value="ECO:0007669"/>
    <property type="project" value="InterPro"/>
</dbReference>
<gene>
    <name evidence="6" type="ORF">FEI14_03130</name>
</gene>
<reference evidence="6 7" key="1">
    <citation type="submission" date="2019-05" db="EMBL/GenBank/DDBJ databases">
        <title>Genome-based reclassification of Lactobacillus casei as Lactobacillus casei subsp. casei. subsp.nov., description of Lactobacillus casei subsp. zeae subsp. nov., and emended description of Lactobacillus casei.</title>
        <authorList>
            <person name="Huang C.-H."/>
        </authorList>
    </citation>
    <scope>NUCLEOTIDE SEQUENCE [LARGE SCALE GENOMIC DNA]</scope>
    <source>
        <strain evidence="6 7">CRBIP24.58</strain>
    </source>
</reference>
<dbReference type="SMART" id="SM00422">
    <property type="entry name" value="HTH_MERR"/>
    <property type="match status" value="1"/>
</dbReference>
<dbReference type="InterPro" id="IPR009061">
    <property type="entry name" value="DNA-bd_dom_put_sf"/>
</dbReference>
<dbReference type="PROSITE" id="PS50937">
    <property type="entry name" value="HTH_MERR_2"/>
    <property type="match status" value="1"/>
</dbReference>
<dbReference type="InterPro" id="IPR047057">
    <property type="entry name" value="MerR_fam"/>
</dbReference>
<evidence type="ECO:0000313" key="7">
    <source>
        <dbReference type="Proteomes" id="UP000307781"/>
    </source>
</evidence>
<dbReference type="PANTHER" id="PTHR30204">
    <property type="entry name" value="REDOX-CYCLING DRUG-SENSING TRANSCRIPTIONAL ACTIVATOR SOXR"/>
    <property type="match status" value="1"/>
</dbReference>
<dbReference type="PANTHER" id="PTHR30204:SF69">
    <property type="entry name" value="MERR-FAMILY TRANSCRIPTIONAL REGULATOR"/>
    <property type="match status" value="1"/>
</dbReference>
<protein>
    <submittedName>
        <fullName evidence="6">MerR family transcriptional regulator</fullName>
    </submittedName>
</protein>
<dbReference type="CDD" id="cd00592">
    <property type="entry name" value="HTH_MerR-like"/>
    <property type="match status" value="1"/>
</dbReference>
<sequence length="135" mass="15634">MLNISEFSKKLGCSKDTLRFYDREGLLPAHRADNQYRYYEESDVATAKLILTLRKANLKIEEIRLITDLVNRPESKVCRTSSLALVIKKRRDFHELKRFYTELEEISDDVLKNIEMSAPGEEILASILRIGTAKN</sequence>
<comment type="caution">
    <text evidence="6">The sequence shown here is derived from an EMBL/GenBank/DDBJ whole genome shotgun (WGS) entry which is preliminary data.</text>
</comment>
<evidence type="ECO:0000256" key="1">
    <source>
        <dbReference type="ARBA" id="ARBA00022491"/>
    </source>
</evidence>
<accession>A0A5R8M2S9</accession>
<dbReference type="AlphaFoldDB" id="A0A5R8M2S9"/>
<dbReference type="Pfam" id="PF13411">
    <property type="entry name" value="MerR_1"/>
    <property type="match status" value="1"/>
</dbReference>
<organism evidence="6 7">
    <name type="scientific">Lacticaseibacillus zeae</name>
    <name type="common">Lactobacillus zeae</name>
    <dbReference type="NCBI Taxonomy" id="57037"/>
    <lineage>
        <taxon>Bacteria</taxon>
        <taxon>Bacillati</taxon>
        <taxon>Bacillota</taxon>
        <taxon>Bacilli</taxon>
        <taxon>Lactobacillales</taxon>
        <taxon>Lactobacillaceae</taxon>
        <taxon>Lacticaseibacillus</taxon>
    </lineage>
</organism>
<evidence type="ECO:0000256" key="2">
    <source>
        <dbReference type="ARBA" id="ARBA00023015"/>
    </source>
</evidence>
<dbReference type="Proteomes" id="UP000307781">
    <property type="component" value="Unassembled WGS sequence"/>
</dbReference>